<feature type="compositionally biased region" description="Polar residues" evidence="7">
    <location>
        <begin position="1299"/>
        <end position="1327"/>
    </location>
</feature>
<feature type="domain" description="TMEM131L third Ig-like" evidence="11">
    <location>
        <begin position="426"/>
        <end position="503"/>
    </location>
</feature>
<dbReference type="PANTHER" id="PTHR22050">
    <property type="entry name" value="RW1 PROTEIN HOMOLOG"/>
    <property type="match status" value="1"/>
</dbReference>
<feature type="compositionally biased region" description="Basic and acidic residues" evidence="7">
    <location>
        <begin position="1344"/>
        <end position="1366"/>
    </location>
</feature>
<evidence type="ECO:0000256" key="1">
    <source>
        <dbReference type="ARBA" id="ARBA00004479"/>
    </source>
</evidence>
<evidence type="ECO:0000256" key="7">
    <source>
        <dbReference type="SAM" id="MobiDB-lite"/>
    </source>
</evidence>
<name>A0ABD2W771_9HYME</name>
<evidence type="ECO:0000256" key="5">
    <source>
        <dbReference type="ARBA" id="ARBA00022989"/>
    </source>
</evidence>
<keyword evidence="3" id="KW-0812">Transmembrane</keyword>
<feature type="domain" description="TMEM131L fourth Ig-like" evidence="12">
    <location>
        <begin position="808"/>
        <end position="945"/>
    </location>
</feature>
<feature type="region of interest" description="Disordered" evidence="7">
    <location>
        <begin position="1657"/>
        <end position="1679"/>
    </location>
</feature>
<dbReference type="InterPro" id="IPR055436">
    <property type="entry name" value="Ig_TMEM131L_4"/>
</dbReference>
<dbReference type="InterPro" id="IPR022113">
    <property type="entry name" value="TMEM131L_N"/>
</dbReference>
<evidence type="ECO:0000259" key="10">
    <source>
        <dbReference type="Pfam" id="PF24495"/>
    </source>
</evidence>
<dbReference type="Pfam" id="PF12371">
    <property type="entry name" value="TMEM131_like_N"/>
    <property type="match status" value="1"/>
</dbReference>
<accession>A0ABD2W771</accession>
<keyword evidence="4 8" id="KW-0732">Signal</keyword>
<evidence type="ECO:0000256" key="3">
    <source>
        <dbReference type="ARBA" id="ARBA00022692"/>
    </source>
</evidence>
<dbReference type="Gene3D" id="2.60.40.10">
    <property type="entry name" value="Immunoglobulins"/>
    <property type="match status" value="1"/>
</dbReference>
<evidence type="ECO:0008006" key="16">
    <source>
        <dbReference type="Google" id="ProtNLM"/>
    </source>
</evidence>
<feature type="region of interest" description="Disordered" evidence="7">
    <location>
        <begin position="1150"/>
        <end position="1234"/>
    </location>
</feature>
<reference evidence="14 15" key="1">
    <citation type="journal article" date="2024" name="bioRxiv">
        <title>A reference genome for Trichogramma kaykai: A tiny desert-dwelling parasitoid wasp with competing sex-ratio distorters.</title>
        <authorList>
            <person name="Culotta J."/>
            <person name="Lindsey A.R."/>
        </authorList>
    </citation>
    <scope>NUCLEOTIDE SEQUENCE [LARGE SCALE GENOMIC DNA]</scope>
    <source>
        <strain evidence="14 15">KSX58</strain>
    </source>
</reference>
<feature type="compositionally biased region" description="Polar residues" evidence="7">
    <location>
        <begin position="1664"/>
        <end position="1677"/>
    </location>
</feature>
<dbReference type="GO" id="GO:0016020">
    <property type="term" value="C:membrane"/>
    <property type="evidence" value="ECO:0007669"/>
    <property type="project" value="UniProtKB-SubCell"/>
</dbReference>
<feature type="signal peptide" evidence="8">
    <location>
        <begin position="1"/>
        <end position="22"/>
    </location>
</feature>
<feature type="compositionally biased region" description="Polar residues" evidence="7">
    <location>
        <begin position="1151"/>
        <end position="1172"/>
    </location>
</feature>
<evidence type="ECO:0000259" key="9">
    <source>
        <dbReference type="Pfam" id="PF12371"/>
    </source>
</evidence>
<dbReference type="InterPro" id="IPR039877">
    <property type="entry name" value="TMEM131-like"/>
</dbReference>
<dbReference type="Pfam" id="PF24499">
    <property type="entry name" value="Ig_TMEM131L_4"/>
    <property type="match status" value="1"/>
</dbReference>
<evidence type="ECO:0000259" key="12">
    <source>
        <dbReference type="Pfam" id="PF24499"/>
    </source>
</evidence>
<feature type="domain" description="TMEM131 second Ig-like" evidence="10">
    <location>
        <begin position="178"/>
        <end position="266"/>
    </location>
</feature>
<dbReference type="InterPro" id="IPR013783">
    <property type="entry name" value="Ig-like_fold"/>
</dbReference>
<feature type="region of interest" description="Disordered" evidence="7">
    <location>
        <begin position="1249"/>
        <end position="1366"/>
    </location>
</feature>
<comment type="subcellular location">
    <subcellularLocation>
        <location evidence="1">Membrane</location>
        <topology evidence="1">Single-pass type I membrane protein</topology>
    </subcellularLocation>
</comment>
<dbReference type="InterPro" id="IPR055435">
    <property type="entry name" value="Ig_TMEM131L_3"/>
</dbReference>
<dbReference type="PANTHER" id="PTHR22050:SF0">
    <property type="entry name" value="TRANSMEMBRANE PROTEIN 131 HOMOLOG"/>
    <property type="match status" value="1"/>
</dbReference>
<evidence type="ECO:0000313" key="15">
    <source>
        <dbReference type="Proteomes" id="UP001627154"/>
    </source>
</evidence>
<comment type="similarity">
    <text evidence="2">Belongs to the TMEM131 family.</text>
</comment>
<dbReference type="InterPro" id="IPR056311">
    <property type="entry name" value="TMEM131_Ig_2"/>
</dbReference>
<evidence type="ECO:0000259" key="11">
    <source>
        <dbReference type="Pfam" id="PF24498"/>
    </source>
</evidence>
<evidence type="ECO:0000259" key="13">
    <source>
        <dbReference type="Pfam" id="PF24501"/>
    </source>
</evidence>
<evidence type="ECO:0000256" key="6">
    <source>
        <dbReference type="ARBA" id="ARBA00023136"/>
    </source>
</evidence>
<feature type="domain" description="TMEM131L fifth Ig-like" evidence="13">
    <location>
        <begin position="996"/>
        <end position="1060"/>
    </location>
</feature>
<dbReference type="Pfam" id="PF24498">
    <property type="entry name" value="Ig_TMEM131L_3"/>
    <property type="match status" value="1"/>
</dbReference>
<feature type="compositionally biased region" description="Polar residues" evidence="7">
    <location>
        <begin position="1180"/>
        <end position="1210"/>
    </location>
</feature>
<dbReference type="EMBL" id="JBJJXI010000124">
    <property type="protein sequence ID" value="KAL3388925.1"/>
    <property type="molecule type" value="Genomic_DNA"/>
</dbReference>
<gene>
    <name evidence="14" type="ORF">TKK_015884</name>
</gene>
<comment type="caution">
    <text evidence="14">The sequence shown here is derived from an EMBL/GenBank/DDBJ whole genome shotgun (WGS) entry which is preliminary data.</text>
</comment>
<evidence type="ECO:0000313" key="14">
    <source>
        <dbReference type="EMBL" id="KAL3388925.1"/>
    </source>
</evidence>
<feature type="domain" description="Transmembrane protein 131-like N-terminal" evidence="9">
    <location>
        <begin position="79"/>
        <end position="161"/>
    </location>
</feature>
<protein>
    <recommendedName>
        <fullName evidence="16">Transmembrane protein 131-like N-terminal domain-containing protein</fullName>
    </recommendedName>
</protein>
<evidence type="ECO:0000256" key="4">
    <source>
        <dbReference type="ARBA" id="ARBA00022729"/>
    </source>
</evidence>
<dbReference type="Proteomes" id="UP001627154">
    <property type="component" value="Unassembled WGS sequence"/>
</dbReference>
<keyword evidence="5" id="KW-1133">Transmembrane helix</keyword>
<sequence length="1728" mass="190785">MIQARGCLCLFIFVFLANVVQILPTLHGQNHAFVQDDNDVQYLLDSLPVSIHKAFGDSVHGTGDAIDENGIQSSLAHIEFEPNVLDFKERQLGVPHQQTVTLFNRDDNRTIHLSSITGLTQHFHSSFFQDKVIPPLGNTTFSVVFLGREEGEIDSYLFIHTSDGTLKYQVKGTSVSSPYRLQPVLGVKLPINASFTPLIYMHNPYSEPMQVTEIYSSGVEFDLGLPNGQTEGPRELWEILPYQTKPIIRLHFNAYTEKNHTAYIRFRSNKSAEVLIVAVEIEVSSGAGLHWGDNSGLVNFGMGGSHQSPTTYQIALKNSAKKPIKVQNIVSTPSSKALKVNFEPIVIPGETETPMVVGTLVYDWKTGLQDKHFRGKLLIKGIGPGGSSQKLAIPWVVEVLQGGLEVNTSAAHYCSPHSNRPRNFSVVNKFKLPLAITNVSLSSDAAPLFKISNFIPKVLKSGQRDDIFTLAMKNDKLHDDLQLESSILIQTNVSTTEIPLLSYNGKLHKIIPGEKESDKGTLNFGTISSGTENESIFALENQNPVSIDLHGWGVNIPGAVLELMGCQSGPTTLFNKGVRNISSCSVTSSQSIKPRYLAIFKIKVNTPQVEEDAIIGDVFIKTNYEKLTIPVYMRVADGRIAIQTLTFTDCFPGTVCLQEVNVHSTFAQPMEVTFVSSLNKDDRVKYVPLNETSNSIISKGDNHIGSIMIDPLVSCNDNCYIGLPLNSSAGKQWLNTISLPSHTRDSDLNLLNTLYSRFSNTTSVNSWENITMQLDTSEVRGHKFSVDLKPAWPSLLVGMDETKNKSVLAFPLTQVGNTTYKNITLHNPTMHVLIVHLVMDWTYPQGSRFFQFLPDTFKPGCPDCPGAVQGEFKLSEDAIEERERFEEQWGIGSAAHSLPLLLKANETRNVRLSYTPSADTSSSALLYLRNNMTILEVIRLVGQGAYAHFKFENRQSDSEVPLLFELTDQQLKACENFEGAEVLASLRVRRSFQARNTGQLPIEVSGFAVNGIDCGGYGFHVIDCKHFRLEPNTSRRIDITYTSDLSLAYVERELQLRTSLAPDEAGLVRVPMLASLPSNRVEACSQKIPRPTWEPTMNLLGTILCFITIGGAMTFGTMEADRRLREALNAIAHPGPLQPTLDLRLIGANADKSSTQKSSPQASQSRSNAPSRRSQDPDKNSQSVVRAKNSPVSSSNKRNLSTEMRQNGSKAKTKLKQVSRPQNSEEETSSITTECSLLDERASFKDTENIGEKFVKGQKKNTNKKSKPQTSIPPVPTVDFKENVELNGDGEYLKKDSPENQNKWKINSNRSTNKLTQQQTTISTVSRPISEPASKLTRQKSNPSKKDKLLPSKKNQDKAQTKNDNKDVIFEKSIHLESPMEIGPRVSVTSLTNGLSIKKDELKSTASALPNTSIFTATAVLPATSLLSATSIVPTASVLPATFALPTTSPTPLAPLPPLSRWENRAKFSDVVARNPDNSNTFANNCNLTKVSQSYKNAISSPTSFGTEVPFTNGLTKRNSPQEFLFKGNQVKSKSLLGDKNGISCQLNLVSPQDGTQLNNYFSNACNSLSATEPELIPFDFTDADEPRFELENASDNNTNDIWRDNSIINNINDNPSSQFQAQSLTSENVSNATESLQDNWSNVDTNWQPQYPRAAVGEGRSGASGNNPERVWSTSWGDPAAPYAQSPVIRPVQINLEEQEGFDPFRSLSSIWTPNSTEPWIVRPNQE</sequence>
<feature type="compositionally biased region" description="Basic residues" evidence="7">
    <location>
        <begin position="1256"/>
        <end position="1267"/>
    </location>
</feature>
<dbReference type="Pfam" id="PF24495">
    <property type="entry name" value="Ig_TMEM131_2"/>
    <property type="match status" value="1"/>
</dbReference>
<evidence type="ECO:0000256" key="8">
    <source>
        <dbReference type="SAM" id="SignalP"/>
    </source>
</evidence>
<evidence type="ECO:0000256" key="2">
    <source>
        <dbReference type="ARBA" id="ARBA00006682"/>
    </source>
</evidence>
<proteinExistence type="inferred from homology"/>
<feature type="chain" id="PRO_5044831176" description="Transmembrane protein 131-like N-terminal domain-containing protein" evidence="8">
    <location>
        <begin position="23"/>
        <end position="1728"/>
    </location>
</feature>
<keyword evidence="15" id="KW-1185">Reference proteome</keyword>
<dbReference type="Pfam" id="PF24501">
    <property type="entry name" value="Ig_TMEM131L_5"/>
    <property type="match status" value="1"/>
</dbReference>
<organism evidence="14 15">
    <name type="scientific">Trichogramma kaykai</name>
    <dbReference type="NCBI Taxonomy" id="54128"/>
    <lineage>
        <taxon>Eukaryota</taxon>
        <taxon>Metazoa</taxon>
        <taxon>Ecdysozoa</taxon>
        <taxon>Arthropoda</taxon>
        <taxon>Hexapoda</taxon>
        <taxon>Insecta</taxon>
        <taxon>Pterygota</taxon>
        <taxon>Neoptera</taxon>
        <taxon>Endopterygota</taxon>
        <taxon>Hymenoptera</taxon>
        <taxon>Apocrita</taxon>
        <taxon>Proctotrupomorpha</taxon>
        <taxon>Chalcidoidea</taxon>
        <taxon>Trichogrammatidae</taxon>
        <taxon>Trichogramma</taxon>
    </lineage>
</organism>
<keyword evidence="6" id="KW-0472">Membrane</keyword>
<dbReference type="InterPro" id="IPR055437">
    <property type="entry name" value="TMEM131L_Ig_5"/>
</dbReference>